<evidence type="ECO:0000313" key="10">
    <source>
        <dbReference type="Proteomes" id="UP000886520"/>
    </source>
</evidence>
<keyword evidence="10" id="KW-1185">Reference proteome</keyword>
<organism evidence="9 10">
    <name type="scientific">Adiantum capillus-veneris</name>
    <name type="common">Maidenhair fern</name>
    <dbReference type="NCBI Taxonomy" id="13818"/>
    <lineage>
        <taxon>Eukaryota</taxon>
        <taxon>Viridiplantae</taxon>
        <taxon>Streptophyta</taxon>
        <taxon>Embryophyta</taxon>
        <taxon>Tracheophyta</taxon>
        <taxon>Polypodiopsida</taxon>
        <taxon>Polypodiidae</taxon>
        <taxon>Polypodiales</taxon>
        <taxon>Pteridineae</taxon>
        <taxon>Pteridaceae</taxon>
        <taxon>Vittarioideae</taxon>
        <taxon>Adiantum</taxon>
    </lineage>
</organism>
<dbReference type="SUPFAM" id="SSF103473">
    <property type="entry name" value="MFS general substrate transporter"/>
    <property type="match status" value="1"/>
</dbReference>
<dbReference type="PANTHER" id="PTHR21576:SF84">
    <property type="entry name" value="FAMILY PROTEIN, PUTATIVE, EXPRESSED-RELATED"/>
    <property type="match status" value="1"/>
</dbReference>
<feature type="transmembrane region" description="Helical" evidence="6">
    <location>
        <begin position="522"/>
        <end position="538"/>
    </location>
</feature>
<dbReference type="EMBL" id="JABFUD020000003">
    <property type="protein sequence ID" value="KAI5082590.1"/>
    <property type="molecule type" value="Genomic_DNA"/>
</dbReference>
<dbReference type="PANTHER" id="PTHR21576">
    <property type="entry name" value="UNCHARACTERIZED NODULIN-LIKE PROTEIN"/>
    <property type="match status" value="1"/>
</dbReference>
<feature type="transmembrane region" description="Helical" evidence="6">
    <location>
        <begin position="244"/>
        <end position="263"/>
    </location>
</feature>
<dbReference type="GO" id="GO:0016020">
    <property type="term" value="C:membrane"/>
    <property type="evidence" value="ECO:0007669"/>
    <property type="project" value="UniProtKB-SubCell"/>
</dbReference>
<feature type="region of interest" description="Disordered" evidence="5">
    <location>
        <begin position="298"/>
        <end position="345"/>
    </location>
</feature>
<dbReference type="AlphaFoldDB" id="A0A9D4V9Y0"/>
<feature type="transmembrane region" description="Helical" evidence="6">
    <location>
        <begin position="213"/>
        <end position="232"/>
    </location>
</feature>
<gene>
    <name evidence="9" type="ORF">GOP47_0002333</name>
</gene>
<dbReference type="Gene3D" id="1.20.1250.20">
    <property type="entry name" value="MFS general substrate transporter like domains"/>
    <property type="match status" value="2"/>
</dbReference>
<feature type="transmembrane region" description="Helical" evidence="6">
    <location>
        <begin position="489"/>
        <end position="510"/>
    </location>
</feature>
<evidence type="ECO:0000259" key="8">
    <source>
        <dbReference type="Pfam" id="PF23262"/>
    </source>
</evidence>
<feature type="transmembrane region" description="Helical" evidence="6">
    <location>
        <begin position="419"/>
        <end position="443"/>
    </location>
</feature>
<feature type="domain" description="Nodulin-like" evidence="7">
    <location>
        <begin position="18"/>
        <end position="260"/>
    </location>
</feature>
<evidence type="ECO:0000256" key="5">
    <source>
        <dbReference type="SAM" id="MobiDB-lite"/>
    </source>
</evidence>
<feature type="transmembrane region" description="Helical" evidence="6">
    <location>
        <begin position="395"/>
        <end position="413"/>
    </location>
</feature>
<dbReference type="Proteomes" id="UP000886520">
    <property type="component" value="Chromosome 2"/>
</dbReference>
<dbReference type="InterPro" id="IPR036259">
    <property type="entry name" value="MFS_trans_sf"/>
</dbReference>
<feature type="transmembrane region" description="Helical" evidence="6">
    <location>
        <begin position="593"/>
        <end position="614"/>
    </location>
</feature>
<dbReference type="Pfam" id="PF06813">
    <property type="entry name" value="Nodulin-like"/>
    <property type="match status" value="1"/>
</dbReference>
<proteinExistence type="predicted"/>
<feature type="compositionally biased region" description="Basic and acidic residues" evidence="5">
    <location>
        <begin position="318"/>
        <end position="336"/>
    </location>
</feature>
<reference evidence="9" key="1">
    <citation type="submission" date="2021-01" db="EMBL/GenBank/DDBJ databases">
        <title>Adiantum capillus-veneris genome.</title>
        <authorList>
            <person name="Fang Y."/>
            <person name="Liao Q."/>
        </authorList>
    </citation>
    <scope>NUCLEOTIDE SEQUENCE</scope>
    <source>
        <strain evidence="9">H3</strain>
        <tissue evidence="9">Leaf</tissue>
    </source>
</reference>
<feature type="transmembrane region" description="Helical" evidence="6">
    <location>
        <begin position="21"/>
        <end position="41"/>
    </location>
</feature>
<dbReference type="InterPro" id="IPR010658">
    <property type="entry name" value="Nodulin-like"/>
</dbReference>
<feature type="domain" description="NFD4 C-terminal" evidence="8">
    <location>
        <begin position="392"/>
        <end position="552"/>
    </location>
</feature>
<evidence type="ECO:0000256" key="3">
    <source>
        <dbReference type="ARBA" id="ARBA00022989"/>
    </source>
</evidence>
<evidence type="ECO:0008006" key="11">
    <source>
        <dbReference type="Google" id="ProtNLM"/>
    </source>
</evidence>
<keyword evidence="4 6" id="KW-0472">Membrane</keyword>
<comment type="caution">
    <text evidence="9">The sequence shown here is derived from an EMBL/GenBank/DDBJ whole genome shotgun (WGS) entry which is preliminary data.</text>
</comment>
<feature type="transmembrane region" description="Helical" evidence="6">
    <location>
        <begin position="83"/>
        <end position="104"/>
    </location>
</feature>
<evidence type="ECO:0000313" key="9">
    <source>
        <dbReference type="EMBL" id="KAI5082590.1"/>
    </source>
</evidence>
<feature type="transmembrane region" description="Helical" evidence="6">
    <location>
        <begin position="149"/>
        <end position="168"/>
    </location>
</feature>
<dbReference type="OrthoDB" id="410267at2759"/>
<name>A0A9D4V9Y0_ADICA</name>
<evidence type="ECO:0000256" key="4">
    <source>
        <dbReference type="ARBA" id="ARBA00023136"/>
    </source>
</evidence>
<sequence length="642" mass="70606">MEKKPFNRQFIMQVLKGRWMVVVVCLYILAFAGGPYVFGIYSEAIKAELQYDEETIDTLSFFKDLGNNVGIVSGLLNEILPPWIVLGVGSCMNLFGFVMMWMAVTHRIARPPLWQMYLYMTVGSNSMSFFNTGVVVTCVKNFPESRGEVLGLVKGIIGLSTAILTQIYHALYAQNTEGMILLLGWLPSLVTFICMFVVRPTKPVEDKKEGKHFFSFLYLALFLAAFLMLIIIVENQVRLTSISYKIIGVIILLLVGLNVVIAIRAERGSDACEEENEKELKDQGFKTCSKKQAVVHNDETSLQSSIQPPMKSGQGGRESVEEKEAMTPAEESKGEGEPASIAKSNGNPSFSISAYKLEDPNEDSKWIRTVKHFYKSWPQRGEDFSIPHAMLSLDMWIVFVVATCGIGATLTAIDNVGQIGASLGYSAVSISTCVSLISIWNFLGRVGSGYISEMLLRRYRFPRTLLLMVVVGLSCAGHLILAFPMRGALYTASVIEGLSFGAQWPILFAVISELFGLKHYATLYNVAPLAAPLGSYLLKVRVAGFLYDREAAVQAEAAAGGKAVALQHWMVSGRVGGGSKREVVCVGPSCFRLTFLIMTLVSALGTIIAGWLVLRTRKFYRQPTSSSAPITSSSDDKAKEFV</sequence>
<evidence type="ECO:0000259" key="7">
    <source>
        <dbReference type="Pfam" id="PF06813"/>
    </source>
</evidence>
<protein>
    <recommendedName>
        <fullName evidence="11">Nodulin-like domain-containing protein</fullName>
    </recommendedName>
</protein>
<keyword evidence="3 6" id="KW-1133">Transmembrane helix</keyword>
<feature type="transmembrane region" description="Helical" evidence="6">
    <location>
        <begin position="180"/>
        <end position="201"/>
    </location>
</feature>
<keyword evidence="2 6" id="KW-0812">Transmembrane</keyword>
<evidence type="ECO:0000256" key="1">
    <source>
        <dbReference type="ARBA" id="ARBA00004141"/>
    </source>
</evidence>
<feature type="transmembrane region" description="Helical" evidence="6">
    <location>
        <begin position="464"/>
        <end position="483"/>
    </location>
</feature>
<dbReference type="InterPro" id="IPR056555">
    <property type="entry name" value="NFD4_C"/>
</dbReference>
<accession>A0A9D4V9Y0</accession>
<evidence type="ECO:0000256" key="2">
    <source>
        <dbReference type="ARBA" id="ARBA00022692"/>
    </source>
</evidence>
<evidence type="ECO:0000256" key="6">
    <source>
        <dbReference type="SAM" id="Phobius"/>
    </source>
</evidence>
<dbReference type="Pfam" id="PF23262">
    <property type="entry name" value="NFD4_C"/>
    <property type="match status" value="1"/>
</dbReference>
<comment type="subcellular location">
    <subcellularLocation>
        <location evidence="1">Membrane</location>
        <topology evidence="1">Multi-pass membrane protein</topology>
    </subcellularLocation>
</comment>